<dbReference type="GO" id="GO:0006508">
    <property type="term" value="P:proteolysis"/>
    <property type="evidence" value="ECO:0007669"/>
    <property type="project" value="TreeGrafter"/>
</dbReference>
<dbReference type="GO" id="GO:0019216">
    <property type="term" value="P:regulation of lipid metabolic process"/>
    <property type="evidence" value="ECO:0007669"/>
    <property type="project" value="TreeGrafter"/>
</dbReference>
<keyword evidence="3" id="KW-1185">Reference proteome</keyword>
<dbReference type="SUPFAM" id="SSF56601">
    <property type="entry name" value="beta-lactamase/transpeptidase-like"/>
    <property type="match status" value="1"/>
</dbReference>
<organism evidence="2 3">
    <name type="scientific">Flavilitoribacter nigricans (strain ATCC 23147 / DSM 23189 / NBRC 102662 / NCIMB 1420 / SS-2)</name>
    <name type="common">Lewinella nigricans</name>
    <dbReference type="NCBI Taxonomy" id="1122177"/>
    <lineage>
        <taxon>Bacteria</taxon>
        <taxon>Pseudomonadati</taxon>
        <taxon>Bacteroidota</taxon>
        <taxon>Saprospiria</taxon>
        <taxon>Saprospirales</taxon>
        <taxon>Lewinellaceae</taxon>
        <taxon>Flavilitoribacter</taxon>
    </lineage>
</organism>
<dbReference type="Gene3D" id="3.40.710.10">
    <property type="entry name" value="DD-peptidase/beta-lactamase superfamily"/>
    <property type="match status" value="1"/>
</dbReference>
<evidence type="ECO:0000313" key="2">
    <source>
        <dbReference type="EMBL" id="PHN03304.1"/>
    </source>
</evidence>
<dbReference type="AlphaFoldDB" id="A0A2D0N474"/>
<dbReference type="InterPro" id="IPR052794">
    <property type="entry name" value="Mito_Ser_Protease_LACTB"/>
</dbReference>
<gene>
    <name evidence="2" type="ORF">CRP01_28340</name>
</gene>
<dbReference type="PANTHER" id="PTHR46520:SF1">
    <property type="entry name" value="SERINE BETA-LACTAMASE-LIKE PROTEIN LACTB, MITOCHONDRIAL"/>
    <property type="match status" value="1"/>
</dbReference>
<comment type="caution">
    <text evidence="2">The sequence shown here is derived from an EMBL/GenBank/DDBJ whole genome shotgun (WGS) entry which is preliminary data.</text>
</comment>
<dbReference type="Pfam" id="PF00144">
    <property type="entry name" value="Beta-lactamase"/>
    <property type="match status" value="1"/>
</dbReference>
<dbReference type="OrthoDB" id="9793489at2"/>
<dbReference type="InterPro" id="IPR001466">
    <property type="entry name" value="Beta-lactam-related"/>
</dbReference>
<sequence>MNYCFFSASVIWRRFVEGNFITNRNQPNLYPRVPEILKTRLIMKNYCKISLLILSACLLFRAPIAAQSLPQADIDLIERLITEKMAKDEIPGLSIAIVKDGKLAWANGYGFADLENFVPAKTSTVYRTASIGKSITATAIMQLVEGGQLDLNAPIQQYCPAFPAKQWPITTRQLLNHTSGIRHYGGPDGDRELVSKVHYEDVVTPLQIFKEDSLLFEPGSRYQYSTYGYNVLGCVLEGASGQTFATYLQEHLFRPAGMSATQVDDPYRIVKNRARGYQKAADGALLNSEYVDMSNKVPAGGFITTVSDLAHFAIAFMDAQLVSADTRELMLTPQKTSSGETIAYGYGWGLFPDEKWYGQREAFHGGGTPQVSGVLYLLPDVQFGVVILMNLEGVNERVSLAAKIAKEVLDLE</sequence>
<dbReference type="GO" id="GO:0008233">
    <property type="term" value="F:peptidase activity"/>
    <property type="evidence" value="ECO:0007669"/>
    <property type="project" value="TreeGrafter"/>
</dbReference>
<dbReference type="PANTHER" id="PTHR46520">
    <property type="entry name" value="SERINE BETA-LACTAMASE-LIKE PROTEIN LACTB, MITOCHONDRIAL"/>
    <property type="match status" value="1"/>
</dbReference>
<dbReference type="Proteomes" id="UP000223913">
    <property type="component" value="Unassembled WGS sequence"/>
</dbReference>
<evidence type="ECO:0000259" key="1">
    <source>
        <dbReference type="Pfam" id="PF00144"/>
    </source>
</evidence>
<proteinExistence type="predicted"/>
<reference evidence="2 3" key="1">
    <citation type="submission" date="2017-10" db="EMBL/GenBank/DDBJ databases">
        <title>The draft genome sequence of Lewinella nigricans NBRC 102662.</title>
        <authorList>
            <person name="Wang K."/>
        </authorList>
    </citation>
    <scope>NUCLEOTIDE SEQUENCE [LARGE SCALE GENOMIC DNA]</scope>
    <source>
        <strain evidence="2 3">NBRC 102662</strain>
    </source>
</reference>
<name>A0A2D0N474_FLAN2</name>
<feature type="domain" description="Beta-lactamase-related" evidence="1">
    <location>
        <begin position="77"/>
        <end position="405"/>
    </location>
</feature>
<evidence type="ECO:0000313" key="3">
    <source>
        <dbReference type="Proteomes" id="UP000223913"/>
    </source>
</evidence>
<dbReference type="InterPro" id="IPR012338">
    <property type="entry name" value="Beta-lactam/transpept-like"/>
</dbReference>
<protein>
    <recommendedName>
        <fullName evidence="1">Beta-lactamase-related domain-containing protein</fullName>
    </recommendedName>
</protein>
<dbReference type="EMBL" id="PDUD01000033">
    <property type="protein sequence ID" value="PHN03304.1"/>
    <property type="molecule type" value="Genomic_DNA"/>
</dbReference>
<accession>A0A2D0N474</accession>